<evidence type="ECO:0000256" key="1">
    <source>
        <dbReference type="ARBA" id="ARBA00022857"/>
    </source>
</evidence>
<dbReference type="Pfam" id="PF00107">
    <property type="entry name" value="ADH_zinc_N"/>
    <property type="match status" value="1"/>
</dbReference>
<dbReference type="SMART" id="SM00829">
    <property type="entry name" value="PKS_ER"/>
    <property type="match status" value="1"/>
</dbReference>
<dbReference type="InterPro" id="IPR013154">
    <property type="entry name" value="ADH-like_N"/>
</dbReference>
<dbReference type="InterPro" id="IPR020843">
    <property type="entry name" value="ER"/>
</dbReference>
<proteinExistence type="predicted"/>
<dbReference type="Gene3D" id="3.90.180.10">
    <property type="entry name" value="Medium-chain alcohol dehydrogenases, catalytic domain"/>
    <property type="match status" value="1"/>
</dbReference>
<name>A0ABR8KYK6_9SPHN</name>
<evidence type="ECO:0000256" key="2">
    <source>
        <dbReference type="ARBA" id="ARBA00023002"/>
    </source>
</evidence>
<dbReference type="InterPro" id="IPR014189">
    <property type="entry name" value="Quinone_OxRdtase_PIG3"/>
</dbReference>
<organism evidence="4 5">
    <name type="scientific">Erythrobacter rubeus</name>
    <dbReference type="NCBI Taxonomy" id="2760803"/>
    <lineage>
        <taxon>Bacteria</taxon>
        <taxon>Pseudomonadati</taxon>
        <taxon>Pseudomonadota</taxon>
        <taxon>Alphaproteobacteria</taxon>
        <taxon>Sphingomonadales</taxon>
        <taxon>Erythrobacteraceae</taxon>
        <taxon>Erythrobacter/Porphyrobacter group</taxon>
        <taxon>Erythrobacter</taxon>
    </lineage>
</organism>
<dbReference type="SUPFAM" id="SSF51735">
    <property type="entry name" value="NAD(P)-binding Rossmann-fold domains"/>
    <property type="match status" value="1"/>
</dbReference>
<accession>A0ABR8KYK6</accession>
<feature type="domain" description="Enoyl reductase (ER)" evidence="3">
    <location>
        <begin position="10"/>
        <end position="323"/>
    </location>
</feature>
<comment type="caution">
    <text evidence="4">The sequence shown here is derived from an EMBL/GenBank/DDBJ whole genome shotgun (WGS) entry which is preliminary data.</text>
</comment>
<evidence type="ECO:0000313" key="5">
    <source>
        <dbReference type="Proteomes" id="UP000635384"/>
    </source>
</evidence>
<evidence type="ECO:0000313" key="4">
    <source>
        <dbReference type="EMBL" id="MBD2843241.1"/>
    </source>
</evidence>
<dbReference type="EMBL" id="JACXLC010000001">
    <property type="protein sequence ID" value="MBD2843241.1"/>
    <property type="molecule type" value="Genomic_DNA"/>
</dbReference>
<dbReference type="SUPFAM" id="SSF50129">
    <property type="entry name" value="GroES-like"/>
    <property type="match status" value="1"/>
</dbReference>
<dbReference type="NCBIfam" id="TIGR02824">
    <property type="entry name" value="quinone_pig3"/>
    <property type="match status" value="1"/>
</dbReference>
<keyword evidence="2" id="KW-0560">Oxidoreductase</keyword>
<dbReference type="InterPro" id="IPR013149">
    <property type="entry name" value="ADH-like_C"/>
</dbReference>
<gene>
    <name evidence="4" type="ORF">IB285_13345</name>
</gene>
<reference evidence="4 5" key="1">
    <citation type="submission" date="2020-09" db="EMBL/GenBank/DDBJ databases">
        <authorList>
            <person name="Yoon J.-W."/>
        </authorList>
    </citation>
    <scope>NUCLEOTIDE SEQUENCE [LARGE SCALE GENOMIC DNA]</scope>
    <source>
        <strain evidence="4 5">KMU-140</strain>
    </source>
</reference>
<keyword evidence="5" id="KW-1185">Reference proteome</keyword>
<dbReference type="InterPro" id="IPR011032">
    <property type="entry name" value="GroES-like_sf"/>
</dbReference>
<dbReference type="Gene3D" id="3.40.50.720">
    <property type="entry name" value="NAD(P)-binding Rossmann-like Domain"/>
    <property type="match status" value="1"/>
</dbReference>
<sequence>MNAIGFEAPGGPEVLAIGQTDLPKVRPDDVLIKVAFAGVNRPDCIQRAGHYPAPPGASPILGLEVAGEIVAVGNEVPPEMIGQSVAALTPGGGYAQYCAAPWQHCLPVPADMDLKAAAALPETLFTVWHNVFERGLARDGERLLVHGGTSGIGTMAIMLAKAFDIEVIVTCGDEAKCEAARNVGADLAINYKETDFVEAVKEHTGGAGVNIVLDMVSGDYVPRNLQCLAEDGRHVTIAVLGGAKAELFMPMVMMRRLTLTGSTLRPRSDAFKAALADEIAANVWPLFTNGELSPIMDQTFPLAEAAAAHARMEAGEHIGKIVLEVDYG</sequence>
<protein>
    <submittedName>
        <fullName evidence="4">NAD(P)H-quinone oxidoreductase</fullName>
    </submittedName>
</protein>
<evidence type="ECO:0000259" key="3">
    <source>
        <dbReference type="SMART" id="SM00829"/>
    </source>
</evidence>
<dbReference type="PANTHER" id="PTHR48106:SF8">
    <property type="entry name" value="OS02G0805600 PROTEIN"/>
    <property type="match status" value="1"/>
</dbReference>
<dbReference type="InterPro" id="IPR036291">
    <property type="entry name" value="NAD(P)-bd_dom_sf"/>
</dbReference>
<dbReference type="Pfam" id="PF08240">
    <property type="entry name" value="ADH_N"/>
    <property type="match status" value="1"/>
</dbReference>
<dbReference type="Proteomes" id="UP000635384">
    <property type="component" value="Unassembled WGS sequence"/>
</dbReference>
<dbReference type="PANTHER" id="PTHR48106">
    <property type="entry name" value="QUINONE OXIDOREDUCTASE PIG3-RELATED"/>
    <property type="match status" value="1"/>
</dbReference>
<dbReference type="CDD" id="cd05276">
    <property type="entry name" value="p53_inducible_oxidoreductase"/>
    <property type="match status" value="1"/>
</dbReference>
<keyword evidence="1" id="KW-0521">NADP</keyword>